<feature type="chain" id="PRO_5008787803" evidence="1">
    <location>
        <begin position="17"/>
        <end position="126"/>
    </location>
</feature>
<dbReference type="EMBL" id="AMQN01008724">
    <property type="status" value="NOT_ANNOTATED_CDS"/>
    <property type="molecule type" value="Genomic_DNA"/>
</dbReference>
<evidence type="ECO:0000313" key="4">
    <source>
        <dbReference type="Proteomes" id="UP000014760"/>
    </source>
</evidence>
<reference evidence="4" key="1">
    <citation type="submission" date="2012-12" db="EMBL/GenBank/DDBJ databases">
        <authorList>
            <person name="Hellsten U."/>
            <person name="Grimwood J."/>
            <person name="Chapman J.A."/>
            <person name="Shapiro H."/>
            <person name="Aerts A."/>
            <person name="Otillar R.P."/>
            <person name="Terry A.Y."/>
            <person name="Boore J.L."/>
            <person name="Simakov O."/>
            <person name="Marletaz F."/>
            <person name="Cho S.-J."/>
            <person name="Edsinger-Gonzales E."/>
            <person name="Havlak P."/>
            <person name="Kuo D.-H."/>
            <person name="Larsson T."/>
            <person name="Lv J."/>
            <person name="Arendt D."/>
            <person name="Savage R."/>
            <person name="Osoegawa K."/>
            <person name="de Jong P."/>
            <person name="Lindberg D.R."/>
            <person name="Seaver E.C."/>
            <person name="Weisblat D.A."/>
            <person name="Putnam N.H."/>
            <person name="Grigoriev I.V."/>
            <person name="Rokhsar D.S."/>
        </authorList>
    </citation>
    <scope>NUCLEOTIDE SEQUENCE</scope>
    <source>
        <strain evidence="4">I ESC-2004</strain>
    </source>
</reference>
<dbReference type="Proteomes" id="UP000014760">
    <property type="component" value="Unassembled WGS sequence"/>
</dbReference>
<evidence type="ECO:0000313" key="3">
    <source>
        <dbReference type="EnsemblMetazoa" id="CapteP201554"/>
    </source>
</evidence>
<protein>
    <submittedName>
        <fullName evidence="2 3">Uncharacterized protein</fullName>
    </submittedName>
</protein>
<dbReference type="HOGENOM" id="CLU_1983660_0_0_1"/>
<gene>
    <name evidence="2" type="ORF">CAPTEDRAFT_201554</name>
</gene>
<reference evidence="3" key="3">
    <citation type="submission" date="2015-06" db="UniProtKB">
        <authorList>
            <consortium name="EnsemblMetazoa"/>
        </authorList>
    </citation>
    <scope>IDENTIFICATION</scope>
</reference>
<feature type="signal peptide" evidence="1">
    <location>
        <begin position="1"/>
        <end position="16"/>
    </location>
</feature>
<name>R7U9S2_CAPTE</name>
<reference evidence="2 4" key="2">
    <citation type="journal article" date="2013" name="Nature">
        <title>Insights into bilaterian evolution from three spiralian genomes.</title>
        <authorList>
            <person name="Simakov O."/>
            <person name="Marletaz F."/>
            <person name="Cho S.J."/>
            <person name="Edsinger-Gonzales E."/>
            <person name="Havlak P."/>
            <person name="Hellsten U."/>
            <person name="Kuo D.H."/>
            <person name="Larsson T."/>
            <person name="Lv J."/>
            <person name="Arendt D."/>
            <person name="Savage R."/>
            <person name="Osoegawa K."/>
            <person name="de Jong P."/>
            <person name="Grimwood J."/>
            <person name="Chapman J.A."/>
            <person name="Shapiro H."/>
            <person name="Aerts A."/>
            <person name="Otillar R.P."/>
            <person name="Terry A.Y."/>
            <person name="Boore J.L."/>
            <person name="Grigoriev I.V."/>
            <person name="Lindberg D.R."/>
            <person name="Seaver E.C."/>
            <person name="Weisblat D.A."/>
            <person name="Putnam N.H."/>
            <person name="Rokhsar D.S."/>
        </authorList>
    </citation>
    <scope>NUCLEOTIDE SEQUENCE</scope>
    <source>
        <strain evidence="2 4">I ESC-2004</strain>
    </source>
</reference>
<dbReference type="EnsemblMetazoa" id="CapteT201554">
    <property type="protein sequence ID" value="CapteP201554"/>
    <property type="gene ID" value="CapteG201554"/>
</dbReference>
<sequence length="126" mass="14010">MEIFSVLLSLVSLFVASEVLLSLYQVRGTFDQACIPQVNLEVKMEISYGIIQTVSSKPVSSNDIVSELSKPCCSGMGFGVLKYWDYPPPPSSEGFTLKSFWLERALRVKPTQPHLSIAPRLSDPRD</sequence>
<keyword evidence="4" id="KW-1185">Reference proteome</keyword>
<keyword evidence="1" id="KW-0732">Signal</keyword>
<evidence type="ECO:0000256" key="1">
    <source>
        <dbReference type="SAM" id="SignalP"/>
    </source>
</evidence>
<proteinExistence type="predicted"/>
<accession>R7U9S2</accession>
<organism evidence="2">
    <name type="scientific">Capitella teleta</name>
    <name type="common">Polychaete worm</name>
    <dbReference type="NCBI Taxonomy" id="283909"/>
    <lineage>
        <taxon>Eukaryota</taxon>
        <taxon>Metazoa</taxon>
        <taxon>Spiralia</taxon>
        <taxon>Lophotrochozoa</taxon>
        <taxon>Annelida</taxon>
        <taxon>Polychaeta</taxon>
        <taxon>Sedentaria</taxon>
        <taxon>Scolecida</taxon>
        <taxon>Capitellidae</taxon>
        <taxon>Capitella</taxon>
    </lineage>
</organism>
<dbReference type="AlphaFoldDB" id="R7U9S2"/>
<dbReference type="EMBL" id="KB303819">
    <property type="protein sequence ID" value="ELU02739.1"/>
    <property type="molecule type" value="Genomic_DNA"/>
</dbReference>
<evidence type="ECO:0000313" key="2">
    <source>
        <dbReference type="EMBL" id="ELU02739.1"/>
    </source>
</evidence>